<evidence type="ECO:0000313" key="6">
    <source>
        <dbReference type="Proteomes" id="UP000030753"/>
    </source>
</evidence>
<evidence type="ECO:0000259" key="4">
    <source>
        <dbReference type="PROSITE" id="PS51384"/>
    </source>
</evidence>
<dbReference type="InterPro" id="IPR017927">
    <property type="entry name" value="FAD-bd_FR_type"/>
</dbReference>
<gene>
    <name evidence="5" type="ORF">FOYG_16968</name>
</gene>
<dbReference type="Gene3D" id="2.40.30.10">
    <property type="entry name" value="Translation factors"/>
    <property type="match status" value="1"/>
</dbReference>
<dbReference type="InterPro" id="IPR017938">
    <property type="entry name" value="Riboflavin_synthase-like_b-brl"/>
</dbReference>
<keyword evidence="3" id="KW-1133">Transmembrane helix</keyword>
<dbReference type="HOGENOM" id="CLU_1304899_0_0_1"/>
<name>W9HBJ7_FUSOX</name>
<evidence type="ECO:0000313" key="5">
    <source>
        <dbReference type="EMBL" id="EWY79903.1"/>
    </source>
</evidence>
<dbReference type="GO" id="GO:0043020">
    <property type="term" value="C:NADPH oxidase complex"/>
    <property type="evidence" value="ECO:0007669"/>
    <property type="project" value="TreeGrafter"/>
</dbReference>
<protein>
    <submittedName>
        <fullName evidence="5">NADPH oxidase</fullName>
    </submittedName>
</protein>
<accession>W9HBJ7</accession>
<dbReference type="InterPro" id="IPR013112">
    <property type="entry name" value="FAD-bd_8"/>
</dbReference>
<dbReference type="PANTHER" id="PTHR11972:SF39">
    <property type="entry name" value="FAD-BINDING FR-TYPE DOMAIN-CONTAINING PROTEIN"/>
    <property type="match status" value="1"/>
</dbReference>
<dbReference type="EMBL" id="JH717853">
    <property type="protein sequence ID" value="EWY79903.1"/>
    <property type="molecule type" value="Genomic_DNA"/>
</dbReference>
<dbReference type="PANTHER" id="PTHR11972">
    <property type="entry name" value="NADPH OXIDASE"/>
    <property type="match status" value="1"/>
</dbReference>
<dbReference type="InterPro" id="IPR050369">
    <property type="entry name" value="RBOH/FRE"/>
</dbReference>
<proteinExistence type="predicted"/>
<reference evidence="5 6" key="1">
    <citation type="submission" date="2011-06" db="EMBL/GenBank/DDBJ databases">
        <title>The Genome Sequence of Fusarium oxysporum FOSC 3-a.</title>
        <authorList>
            <consortium name="The Broad Institute Genome Sequencing Platform"/>
            <person name="Ma L.-J."/>
            <person name="Gale L.R."/>
            <person name="Schwartz D.C."/>
            <person name="Zhou S."/>
            <person name="Corby-Kistler H."/>
            <person name="Young S.K."/>
            <person name="Zeng Q."/>
            <person name="Gargeya S."/>
            <person name="Fitzgerald M."/>
            <person name="Haas B."/>
            <person name="Abouelleil A."/>
            <person name="Alvarado L."/>
            <person name="Arachchi H.M."/>
            <person name="Berlin A."/>
            <person name="Brown A."/>
            <person name="Chapman S.B."/>
            <person name="Chen Z."/>
            <person name="Dunbar C."/>
            <person name="Freedman E."/>
            <person name="Gearin G."/>
            <person name="Gellesch M."/>
            <person name="Goldberg J."/>
            <person name="Griggs A."/>
            <person name="Gujja S."/>
            <person name="Heiman D."/>
            <person name="Howarth C."/>
            <person name="Larson L."/>
            <person name="Lui A."/>
            <person name="MacDonald P.J.P."/>
            <person name="Mehta T."/>
            <person name="Montmayeur A."/>
            <person name="Murphy C."/>
            <person name="Neiman D."/>
            <person name="Pearson M."/>
            <person name="Priest M."/>
            <person name="Roberts A."/>
            <person name="Saif S."/>
            <person name="Shea T."/>
            <person name="Shenoy N."/>
            <person name="Sisk P."/>
            <person name="Stolte C."/>
            <person name="Sykes S."/>
            <person name="Wortman J."/>
            <person name="Nusbaum C."/>
            <person name="Birren B."/>
        </authorList>
    </citation>
    <scope>NUCLEOTIDE SEQUENCE [LARGE SCALE GENOMIC DNA]</scope>
    <source>
        <strain evidence="6">FOSC 3-a</strain>
    </source>
</reference>
<evidence type="ECO:0000256" key="3">
    <source>
        <dbReference type="SAM" id="Phobius"/>
    </source>
</evidence>
<feature type="transmembrane region" description="Helical" evidence="3">
    <location>
        <begin position="30"/>
        <end position="51"/>
    </location>
</feature>
<dbReference type="Pfam" id="PF08022">
    <property type="entry name" value="FAD_binding_8"/>
    <property type="match status" value="1"/>
</dbReference>
<dbReference type="SUPFAM" id="SSF63380">
    <property type="entry name" value="Riboflavin synthase domain-like"/>
    <property type="match status" value="1"/>
</dbReference>
<dbReference type="GO" id="GO:0042554">
    <property type="term" value="P:superoxide anion generation"/>
    <property type="evidence" value="ECO:0007669"/>
    <property type="project" value="TreeGrafter"/>
</dbReference>
<keyword evidence="1" id="KW-0249">Electron transport</keyword>
<keyword evidence="1" id="KW-0813">Transport</keyword>
<evidence type="ECO:0000256" key="1">
    <source>
        <dbReference type="ARBA" id="ARBA00022982"/>
    </source>
</evidence>
<keyword evidence="2" id="KW-0560">Oxidoreductase</keyword>
<dbReference type="GO" id="GO:0006952">
    <property type="term" value="P:defense response"/>
    <property type="evidence" value="ECO:0007669"/>
    <property type="project" value="TreeGrafter"/>
</dbReference>
<dbReference type="AlphaFoldDB" id="W9HBJ7"/>
<sequence length="211" mass="24436">MLLCMLLMYTTVHVRIRRQSFEIFWYAHHLFIPFFLGLYTHTVVVLCAIHLKHFLLLLVKVTTWDTPDSDGNWSLAAFTSLRGYIENSSMRDKHHEGGQISKWQVTSMLAGRFCLTLYITDVVELQFSKPSFKYRPGQWLFLEMPSISRYQWHPFTITSCSFDPYVSVHIRLVGDLTRALGNAVDADPAQAKFYEETSSDPVSIYEVAIIE</sequence>
<dbReference type="PROSITE" id="PS51384">
    <property type="entry name" value="FAD_FR"/>
    <property type="match status" value="1"/>
</dbReference>
<evidence type="ECO:0000256" key="2">
    <source>
        <dbReference type="ARBA" id="ARBA00023002"/>
    </source>
</evidence>
<keyword evidence="3" id="KW-0472">Membrane</keyword>
<keyword evidence="3" id="KW-0812">Transmembrane</keyword>
<organism evidence="5 6">
    <name type="scientific">Fusarium oxysporum NRRL 32931</name>
    <dbReference type="NCBI Taxonomy" id="660029"/>
    <lineage>
        <taxon>Eukaryota</taxon>
        <taxon>Fungi</taxon>
        <taxon>Dikarya</taxon>
        <taxon>Ascomycota</taxon>
        <taxon>Pezizomycotina</taxon>
        <taxon>Sordariomycetes</taxon>
        <taxon>Hypocreomycetidae</taxon>
        <taxon>Hypocreales</taxon>
        <taxon>Nectriaceae</taxon>
        <taxon>Fusarium</taxon>
        <taxon>Fusarium oxysporum species complex</taxon>
    </lineage>
</organism>
<dbReference type="GO" id="GO:0016175">
    <property type="term" value="F:superoxide-generating NAD(P)H oxidase activity"/>
    <property type="evidence" value="ECO:0007669"/>
    <property type="project" value="TreeGrafter"/>
</dbReference>
<feature type="domain" description="FAD-binding FR-type" evidence="4">
    <location>
        <begin position="102"/>
        <end position="211"/>
    </location>
</feature>
<dbReference type="Proteomes" id="UP000030753">
    <property type="component" value="Unassembled WGS sequence"/>
</dbReference>